<dbReference type="InterPro" id="IPR047640">
    <property type="entry name" value="RpiR-like"/>
</dbReference>
<comment type="caution">
    <text evidence="2">The sequence shown here is derived from an EMBL/GenBank/DDBJ whole genome shotgun (WGS) entry which is preliminary data.</text>
</comment>
<dbReference type="Gene3D" id="1.10.10.10">
    <property type="entry name" value="Winged helix-like DNA-binding domain superfamily/Winged helix DNA-binding domain"/>
    <property type="match status" value="1"/>
</dbReference>
<accession>A0ABW4BI61</accession>
<dbReference type="RefSeq" id="WP_204118326.1">
    <property type="nucleotide sequence ID" value="NZ_BOLV01000004.1"/>
</dbReference>
<dbReference type="InterPro" id="IPR036388">
    <property type="entry name" value="WH-like_DNA-bd_sf"/>
</dbReference>
<dbReference type="PANTHER" id="PTHR30514:SF10">
    <property type="entry name" value="MURR_RPIR FAMILY TRANSCRIPTIONAL REGULATOR"/>
    <property type="match status" value="1"/>
</dbReference>
<proteinExistence type="predicted"/>
<dbReference type="InterPro" id="IPR046348">
    <property type="entry name" value="SIS_dom_sf"/>
</dbReference>
<evidence type="ECO:0000313" key="3">
    <source>
        <dbReference type="Proteomes" id="UP001597199"/>
    </source>
</evidence>
<dbReference type="Proteomes" id="UP001597199">
    <property type="component" value="Unassembled WGS sequence"/>
</dbReference>
<dbReference type="SUPFAM" id="SSF53697">
    <property type="entry name" value="SIS domain"/>
    <property type="match status" value="1"/>
</dbReference>
<dbReference type="Pfam" id="PF01418">
    <property type="entry name" value="HTH_6"/>
    <property type="match status" value="1"/>
</dbReference>
<protein>
    <submittedName>
        <fullName evidence="2">MurR/RpiR family transcriptional regulator</fullName>
    </submittedName>
</protein>
<evidence type="ECO:0000313" key="2">
    <source>
        <dbReference type="EMBL" id="MFD1400174.1"/>
    </source>
</evidence>
<dbReference type="InterPro" id="IPR000281">
    <property type="entry name" value="HTH_RpiR"/>
</dbReference>
<feature type="domain" description="HTH rpiR-type" evidence="1">
    <location>
        <begin position="1"/>
        <end position="72"/>
    </location>
</feature>
<dbReference type="Gene3D" id="3.40.50.10490">
    <property type="entry name" value="Glucose-6-phosphate isomerase like protein, domain 1"/>
    <property type="match status" value="1"/>
</dbReference>
<gene>
    <name evidence="2" type="ORF">ACFQ41_12720</name>
</gene>
<dbReference type="InterPro" id="IPR009057">
    <property type="entry name" value="Homeodomain-like_sf"/>
</dbReference>
<dbReference type="SUPFAM" id="SSF46689">
    <property type="entry name" value="Homeodomain-like"/>
    <property type="match status" value="1"/>
</dbReference>
<reference evidence="3" key="1">
    <citation type="journal article" date="2019" name="Int. J. Syst. Evol. Microbiol.">
        <title>The Global Catalogue of Microorganisms (GCM) 10K type strain sequencing project: providing services to taxonomists for standard genome sequencing and annotation.</title>
        <authorList>
            <consortium name="The Broad Institute Genomics Platform"/>
            <consortium name="The Broad Institute Genome Sequencing Center for Infectious Disease"/>
            <person name="Wu L."/>
            <person name="Ma J."/>
        </authorList>
    </citation>
    <scope>NUCLEOTIDE SEQUENCE [LARGE SCALE GENOMIC DNA]</scope>
    <source>
        <strain evidence="3">CCM 9110</strain>
    </source>
</reference>
<dbReference type="EMBL" id="JBHTOA010000048">
    <property type="protein sequence ID" value="MFD1400174.1"/>
    <property type="molecule type" value="Genomic_DNA"/>
</dbReference>
<organism evidence="2 3">
    <name type="scientific">Lacticaseibacillus suilingensis</name>
    <dbReference type="NCBI Taxonomy" id="2799577"/>
    <lineage>
        <taxon>Bacteria</taxon>
        <taxon>Bacillati</taxon>
        <taxon>Bacillota</taxon>
        <taxon>Bacilli</taxon>
        <taxon>Lactobacillales</taxon>
        <taxon>Lactobacillaceae</taxon>
        <taxon>Lacticaseibacillus</taxon>
    </lineage>
</organism>
<name>A0ABW4BI61_9LACO</name>
<sequence length="225" mass="25796">MTSQSFNEDSLTDAEYEIYQYLLNTDISNLTAGEIAKHFFVGRTMIYRVCQKMGFHTFTELKYSRQQEQADDFELSIEQLNTQISFSHLHPIALEIRGANRVFLYGTIASTIATEYFERQLINLGCFAVQINDRFQFEQRARGFTKGDVLVCISSSGKNTDMNGVISTITIPIIAITKRNSPLHTTLSTLCIDYNLDNYQSRNAFDRENLFPLFVIIQKVLLALR</sequence>
<dbReference type="PANTHER" id="PTHR30514">
    <property type="entry name" value="GLUCOKINASE"/>
    <property type="match status" value="1"/>
</dbReference>
<keyword evidence="3" id="KW-1185">Reference proteome</keyword>
<dbReference type="PROSITE" id="PS51071">
    <property type="entry name" value="HTH_RPIR"/>
    <property type="match status" value="1"/>
</dbReference>
<evidence type="ECO:0000259" key="1">
    <source>
        <dbReference type="PROSITE" id="PS51071"/>
    </source>
</evidence>